<keyword evidence="3" id="KW-1185">Reference proteome</keyword>
<dbReference type="OrthoDB" id="5519740at2759"/>
<name>A0A0P1BKY5_9BASI</name>
<dbReference type="Pfam" id="PF03795">
    <property type="entry name" value="YCII"/>
    <property type="match status" value="1"/>
</dbReference>
<reference evidence="2 3" key="1">
    <citation type="submission" date="2014-09" db="EMBL/GenBank/DDBJ databases">
        <authorList>
            <person name="Magalhaes I.L.F."/>
            <person name="Oliveira U."/>
            <person name="Santos F.R."/>
            <person name="Vidigal T.H.D.A."/>
            <person name="Brescovit A.D."/>
            <person name="Santos A.J."/>
        </authorList>
    </citation>
    <scope>NUCLEOTIDE SEQUENCE [LARGE SCALE GENOMIC DNA]</scope>
</reference>
<dbReference type="Proteomes" id="UP000054845">
    <property type="component" value="Unassembled WGS sequence"/>
</dbReference>
<evidence type="ECO:0000259" key="1">
    <source>
        <dbReference type="Pfam" id="PF03795"/>
    </source>
</evidence>
<evidence type="ECO:0000313" key="3">
    <source>
        <dbReference type="Proteomes" id="UP000054845"/>
    </source>
</evidence>
<sequence length="233" mass="24103">MNRTLRLFASASSASGASSSAWAGRPSSHAASQTYLVVAHDARGADIMAKRLAVRENHLEGARRGKRDGRILLGGAILSRDFSELSEEGPKGAMAGSVMLVRGESVAEVRSRIAQDPYVTGGVWDPNNISVHPFAEAPLVAVSSELSTSSDVTFGPSRSQHYSALDADAELADAIAKRAAVARDQPAPSLGLDLASLRNAAAATLQSGEGAAKAAAAANMTLSQLRTVHTKTG</sequence>
<dbReference type="EMBL" id="CCYA01000254">
    <property type="protein sequence ID" value="CEH17307.1"/>
    <property type="molecule type" value="Genomic_DNA"/>
</dbReference>
<dbReference type="InterPro" id="IPR011008">
    <property type="entry name" value="Dimeric_a/b-barrel"/>
</dbReference>
<protein>
    <submittedName>
        <fullName evidence="2">YCII-related</fullName>
    </submittedName>
</protein>
<dbReference type="SUPFAM" id="SSF54909">
    <property type="entry name" value="Dimeric alpha+beta barrel"/>
    <property type="match status" value="1"/>
</dbReference>
<accession>A0A0P1BKY5</accession>
<dbReference type="Gene3D" id="3.30.70.1060">
    <property type="entry name" value="Dimeric alpha+beta barrel"/>
    <property type="match status" value="1"/>
</dbReference>
<proteinExistence type="predicted"/>
<organism evidence="2 3">
    <name type="scientific">Ceraceosorus bombacis</name>
    <dbReference type="NCBI Taxonomy" id="401625"/>
    <lineage>
        <taxon>Eukaryota</taxon>
        <taxon>Fungi</taxon>
        <taxon>Dikarya</taxon>
        <taxon>Basidiomycota</taxon>
        <taxon>Ustilaginomycotina</taxon>
        <taxon>Exobasidiomycetes</taxon>
        <taxon>Ceraceosorales</taxon>
        <taxon>Ceraceosoraceae</taxon>
        <taxon>Ceraceosorus</taxon>
    </lineage>
</organism>
<dbReference type="PANTHER" id="PTHR33606">
    <property type="entry name" value="PROTEIN YCII"/>
    <property type="match status" value="1"/>
</dbReference>
<feature type="domain" description="YCII-related" evidence="1">
    <location>
        <begin position="35"/>
        <end position="125"/>
    </location>
</feature>
<dbReference type="InterPro" id="IPR005545">
    <property type="entry name" value="YCII"/>
</dbReference>
<dbReference type="PANTHER" id="PTHR33606:SF3">
    <property type="entry name" value="PROTEIN YCII"/>
    <property type="match status" value="1"/>
</dbReference>
<dbReference type="AlphaFoldDB" id="A0A0P1BKY5"/>
<evidence type="ECO:0000313" key="2">
    <source>
        <dbReference type="EMBL" id="CEH17307.1"/>
    </source>
</evidence>
<dbReference type="InterPro" id="IPR051807">
    <property type="entry name" value="Sec-metab_biosynth-assoc"/>
</dbReference>